<gene>
    <name evidence="2" type="ORF">BCR34DRAFT_582556</name>
</gene>
<accession>A0A1Y2A8Y3</accession>
<reference evidence="2 3" key="1">
    <citation type="submission" date="2016-07" db="EMBL/GenBank/DDBJ databases">
        <title>Pervasive Adenine N6-methylation of Active Genes in Fungi.</title>
        <authorList>
            <consortium name="DOE Joint Genome Institute"/>
            <person name="Mondo S.J."/>
            <person name="Dannebaum R.O."/>
            <person name="Kuo R.C."/>
            <person name="Labutti K."/>
            <person name="Haridas S."/>
            <person name="Kuo A."/>
            <person name="Salamov A."/>
            <person name="Ahrendt S.R."/>
            <person name="Lipzen A."/>
            <person name="Sullivan W."/>
            <person name="Andreopoulos W.B."/>
            <person name="Clum A."/>
            <person name="Lindquist E."/>
            <person name="Daum C."/>
            <person name="Ramamoorthy G.K."/>
            <person name="Gryganskyi A."/>
            <person name="Culley D."/>
            <person name="Magnuson J.K."/>
            <person name="James T.Y."/>
            <person name="O'Malley M.A."/>
            <person name="Stajich J.E."/>
            <person name="Spatafora J.W."/>
            <person name="Visel A."/>
            <person name="Grigoriev I.V."/>
        </authorList>
    </citation>
    <scope>NUCLEOTIDE SEQUENCE [LARGE SCALE GENOMIC DNA]</scope>
    <source>
        <strain evidence="2 3">CBS 115471</strain>
    </source>
</reference>
<feature type="transmembrane region" description="Helical" evidence="1">
    <location>
        <begin position="413"/>
        <end position="434"/>
    </location>
</feature>
<dbReference type="OrthoDB" id="3231000at2759"/>
<keyword evidence="1" id="KW-1133">Transmembrane helix</keyword>
<dbReference type="Gene3D" id="1.20.58.340">
    <property type="entry name" value="Magnesium transport protein CorA, transmembrane region"/>
    <property type="match status" value="1"/>
</dbReference>
<dbReference type="EMBL" id="MCFA01000004">
    <property type="protein sequence ID" value="ORY18992.1"/>
    <property type="molecule type" value="Genomic_DNA"/>
</dbReference>
<dbReference type="GO" id="GO:0046873">
    <property type="term" value="F:metal ion transmembrane transporter activity"/>
    <property type="evidence" value="ECO:0007669"/>
    <property type="project" value="InterPro"/>
</dbReference>
<sequence length="523" mass="59471">MNNIEQRVEEARSDLPKVETAKPKYTCFFKVIDVSTSGKGIEDRGQCFRNLELESFYNTVPPQPEDTIRIILDGRHRRIRPRDTRNTNPNAYPKCNSLLGSNHLYHTPAPNPLYTSPAVIADSFRYYHLPTLRKLAWLEGESRWYGVHCFAAHIDDCPSLSGNLSLLRSTSERSYAYLTVCKNDRDLLTIICYAPDAFATPPDLRRHDYLCANANWRFLKELDVYFSKPTSHLGIGNVSEKQTLQVLLLNIAFVNLEQTANFLDYISSHMDEEDWKILPRDFFPLRETRVVDMLGERIVVLRTVEDVMLQINGAIECLSRSISLLYQDEARQTSPAVLNYLDSLQQDSDYYQIWAKQLKSKSMEIHEVTVSRFNVKQASSVSQLTLLAAFFLPLSLAAGVLSMQTRFIDLNLLLYDFVGVVVILATIALLVGTVNRYGLDFIKLMVRGQEGRRGGFGGPGPRPLRVLMLSLWWMAILSSFLVGMIKDVVYGLKIFGLEAAGIVVTGWVSYGLSEWMVLRKGRR</sequence>
<evidence type="ECO:0000256" key="1">
    <source>
        <dbReference type="SAM" id="Phobius"/>
    </source>
</evidence>
<evidence type="ECO:0000313" key="3">
    <source>
        <dbReference type="Proteomes" id="UP000193144"/>
    </source>
</evidence>
<name>A0A1Y2A8Y3_9PLEO</name>
<dbReference type="Proteomes" id="UP000193144">
    <property type="component" value="Unassembled WGS sequence"/>
</dbReference>
<organism evidence="2 3">
    <name type="scientific">Clohesyomyces aquaticus</name>
    <dbReference type="NCBI Taxonomy" id="1231657"/>
    <lineage>
        <taxon>Eukaryota</taxon>
        <taxon>Fungi</taxon>
        <taxon>Dikarya</taxon>
        <taxon>Ascomycota</taxon>
        <taxon>Pezizomycotina</taxon>
        <taxon>Dothideomycetes</taxon>
        <taxon>Pleosporomycetidae</taxon>
        <taxon>Pleosporales</taxon>
        <taxon>Lindgomycetaceae</taxon>
        <taxon>Clohesyomyces</taxon>
    </lineage>
</organism>
<evidence type="ECO:0000313" key="2">
    <source>
        <dbReference type="EMBL" id="ORY18992.1"/>
    </source>
</evidence>
<dbReference type="AlphaFoldDB" id="A0A1Y2A8Y3"/>
<dbReference type="STRING" id="1231657.A0A1Y2A8Y3"/>
<dbReference type="Pfam" id="PF01544">
    <property type="entry name" value="CorA"/>
    <property type="match status" value="1"/>
</dbReference>
<keyword evidence="1" id="KW-0812">Transmembrane</keyword>
<keyword evidence="3" id="KW-1185">Reference proteome</keyword>
<dbReference type="InterPro" id="IPR002523">
    <property type="entry name" value="MgTranspt_CorA/ZnTranspt_ZntB"/>
</dbReference>
<keyword evidence="1" id="KW-0472">Membrane</keyword>
<protein>
    <recommendedName>
        <fullName evidence="4">Cora-like Mg2+ transporter protein-domain-containing protein</fullName>
    </recommendedName>
</protein>
<feature type="transmembrane region" description="Helical" evidence="1">
    <location>
        <begin position="381"/>
        <end position="401"/>
    </location>
</feature>
<dbReference type="GO" id="GO:0016020">
    <property type="term" value="C:membrane"/>
    <property type="evidence" value="ECO:0007669"/>
    <property type="project" value="InterPro"/>
</dbReference>
<feature type="transmembrane region" description="Helical" evidence="1">
    <location>
        <begin position="464"/>
        <end position="482"/>
    </location>
</feature>
<proteinExistence type="predicted"/>
<feature type="transmembrane region" description="Helical" evidence="1">
    <location>
        <begin position="494"/>
        <end position="513"/>
    </location>
</feature>
<comment type="caution">
    <text evidence="2">The sequence shown here is derived from an EMBL/GenBank/DDBJ whole genome shotgun (WGS) entry which is preliminary data.</text>
</comment>
<evidence type="ECO:0008006" key="4">
    <source>
        <dbReference type="Google" id="ProtNLM"/>
    </source>
</evidence>